<proteinExistence type="predicted"/>
<evidence type="ECO:0000313" key="2">
    <source>
        <dbReference type="Proteomes" id="UP001596208"/>
    </source>
</evidence>
<organism evidence="1 2">
    <name type="scientific">Streptomyces mutomycini</name>
    <dbReference type="NCBI Taxonomy" id="284036"/>
    <lineage>
        <taxon>Bacteria</taxon>
        <taxon>Bacillati</taxon>
        <taxon>Actinomycetota</taxon>
        <taxon>Actinomycetes</taxon>
        <taxon>Kitasatosporales</taxon>
        <taxon>Streptomycetaceae</taxon>
        <taxon>Streptomyces</taxon>
    </lineage>
</organism>
<dbReference type="Proteomes" id="UP001596208">
    <property type="component" value="Unassembled WGS sequence"/>
</dbReference>
<accession>A0ABW0ATW5</accession>
<protein>
    <submittedName>
        <fullName evidence="1">Uncharacterized protein</fullName>
    </submittedName>
</protein>
<name>A0ABW0ATW5_9ACTN</name>
<comment type="caution">
    <text evidence="1">The sequence shown here is derived from an EMBL/GenBank/DDBJ whole genome shotgun (WGS) entry which is preliminary data.</text>
</comment>
<gene>
    <name evidence="1" type="ORF">ACFPRK_00075</name>
</gene>
<reference evidence="2" key="1">
    <citation type="journal article" date="2019" name="Int. J. Syst. Evol. Microbiol.">
        <title>The Global Catalogue of Microorganisms (GCM) 10K type strain sequencing project: providing services to taxonomists for standard genome sequencing and annotation.</title>
        <authorList>
            <consortium name="The Broad Institute Genomics Platform"/>
            <consortium name="The Broad Institute Genome Sequencing Center for Infectious Disease"/>
            <person name="Wu L."/>
            <person name="Ma J."/>
        </authorList>
    </citation>
    <scope>NUCLEOTIDE SEQUENCE [LARGE SCALE GENOMIC DNA]</scope>
    <source>
        <strain evidence="2">CGMCC 4.1721</strain>
    </source>
</reference>
<dbReference type="EMBL" id="JBHSKI010000001">
    <property type="protein sequence ID" value="MFC5168998.1"/>
    <property type="molecule type" value="Genomic_DNA"/>
</dbReference>
<evidence type="ECO:0000313" key="1">
    <source>
        <dbReference type="EMBL" id="MFC5168998.1"/>
    </source>
</evidence>
<keyword evidence="2" id="KW-1185">Reference proteome</keyword>
<sequence length="107" mass="11479">MAAAVEEEGSAEVGLCFESPLPDGSGWMSGGGSGMGNIGWFARLDADRSLLWVAAMWLSNPFVGVRYEGARAVFVNDWGNLLTLRPAELASCAPLRPPRRDGRPEAR</sequence>
<dbReference type="RefSeq" id="WP_208604835.1">
    <property type="nucleotide sequence ID" value="NZ_JBHSKI010000001.1"/>
</dbReference>